<keyword evidence="2" id="KW-0472">Membrane</keyword>
<keyword evidence="2" id="KW-1133">Transmembrane helix</keyword>
<evidence type="ECO:0000313" key="5">
    <source>
        <dbReference type="Proteomes" id="UP000186104"/>
    </source>
</evidence>
<gene>
    <name evidence="4" type="ORF">BJL86_0639</name>
</gene>
<name>A0A173LJ11_9ACTN</name>
<dbReference type="OrthoDB" id="4423347at2"/>
<feature type="region of interest" description="Disordered" evidence="1">
    <location>
        <begin position="457"/>
        <end position="478"/>
    </location>
</feature>
<protein>
    <submittedName>
        <fullName evidence="4">Uncharacterized protein</fullName>
    </submittedName>
</protein>
<reference evidence="4 5" key="1">
    <citation type="submission" date="2016-06" db="EMBL/GenBank/DDBJ databases">
        <title>Complete genome sequence of a saline-alkali tolerant type strain Dietzia timorensis ID05-A0528T.</title>
        <authorList>
            <person name="Wu X."/>
        </authorList>
    </citation>
    <scope>NUCLEOTIDE SEQUENCE [LARGE SCALE GENOMIC DNA]</scope>
    <source>
        <strain evidence="4 5">ID05-A0528</strain>
    </source>
</reference>
<dbReference type="RefSeq" id="WP_156515431.1">
    <property type="nucleotide sequence ID" value="NZ_CP015961.1"/>
</dbReference>
<dbReference type="STRING" id="499555.BJL86_0639"/>
<dbReference type="EMBL" id="CP015961">
    <property type="protein sequence ID" value="ANI91441.1"/>
    <property type="molecule type" value="Genomic_DNA"/>
</dbReference>
<proteinExistence type="predicted"/>
<feature type="compositionally biased region" description="Low complexity" evidence="1">
    <location>
        <begin position="457"/>
        <end position="468"/>
    </location>
</feature>
<keyword evidence="5" id="KW-1185">Reference proteome</keyword>
<sequence>MPHQTTLRTPSTMAAGLALALLTAGPALAQAPADTAEAPDTSTANVEISDPDELVSDSAEQTLRDETPKIDLPEQVSEVSYIVFDDIDGNLNDHLLNWSAENRPELVPDGTDKGDSWANGQLIVAVSMGARENGVYCGDDVCAALDLFKGPHHDRTLEDMKPGLGSDGDAPNFTVSFLDAVRTAADPSLVTEDNGPSGATIAAIGGGIGAVVLGGGGWAYVYSRRKKTAEAKEHYDYVSREFGSVAQRLDHIDIRANSLTSPIADAELRRQWEEVRDEFLALGDVVGNSGLTAKSTDAEFRAHHEELAGAAESVEHIENAEKNIERIFSMEHGDSAARREELTQLSEDIVSAQTETKDENLTARLGALESEALELRDELAADDFMDRYADLLRSYGHLLELVKNSEMPELDEDAEGRHAPRIYDRDYRVGHGYAGWVPFVYMSSWHHADVQAAQSASSSGTNTSFSSGFSGGGGSSSF</sequence>
<evidence type="ECO:0000256" key="1">
    <source>
        <dbReference type="SAM" id="MobiDB-lite"/>
    </source>
</evidence>
<organism evidence="4 5">
    <name type="scientific">Dietzia timorensis</name>
    <dbReference type="NCBI Taxonomy" id="499555"/>
    <lineage>
        <taxon>Bacteria</taxon>
        <taxon>Bacillati</taxon>
        <taxon>Actinomycetota</taxon>
        <taxon>Actinomycetes</taxon>
        <taxon>Mycobacteriales</taxon>
        <taxon>Dietziaceae</taxon>
        <taxon>Dietzia</taxon>
    </lineage>
</organism>
<feature type="transmembrane region" description="Helical" evidence="2">
    <location>
        <begin position="201"/>
        <end position="222"/>
    </location>
</feature>
<evidence type="ECO:0000313" key="4">
    <source>
        <dbReference type="EMBL" id="ANI91441.1"/>
    </source>
</evidence>
<feature type="chain" id="PRO_5008008702" evidence="3">
    <location>
        <begin position="30"/>
        <end position="478"/>
    </location>
</feature>
<evidence type="ECO:0000256" key="2">
    <source>
        <dbReference type="SAM" id="Phobius"/>
    </source>
</evidence>
<dbReference type="KEGG" id="dtm:BJL86_0639"/>
<accession>A0A173LJ11</accession>
<keyword evidence="2" id="KW-0812">Transmembrane</keyword>
<dbReference type="Proteomes" id="UP000186104">
    <property type="component" value="Chromosome"/>
</dbReference>
<dbReference type="AlphaFoldDB" id="A0A173LJ11"/>
<feature type="compositionally biased region" description="Gly residues" evidence="1">
    <location>
        <begin position="469"/>
        <end position="478"/>
    </location>
</feature>
<feature type="signal peptide" evidence="3">
    <location>
        <begin position="1"/>
        <end position="29"/>
    </location>
</feature>
<keyword evidence="3" id="KW-0732">Signal</keyword>
<evidence type="ECO:0000256" key="3">
    <source>
        <dbReference type="SAM" id="SignalP"/>
    </source>
</evidence>